<evidence type="ECO:0000313" key="3">
    <source>
        <dbReference type="EMBL" id="MEA1305172.1"/>
    </source>
</evidence>
<dbReference type="Proteomes" id="UP001289581">
    <property type="component" value="Unassembled WGS sequence"/>
</dbReference>
<feature type="domain" description="DUF6571" evidence="2">
    <location>
        <begin position="77"/>
        <end position="689"/>
    </location>
</feature>
<feature type="compositionally biased region" description="Low complexity" evidence="1">
    <location>
        <begin position="54"/>
        <end position="73"/>
    </location>
</feature>
<feature type="region of interest" description="Disordered" evidence="1">
    <location>
        <begin position="29"/>
        <end position="84"/>
    </location>
</feature>
<keyword evidence="4" id="KW-1185">Reference proteome</keyword>
<dbReference type="AlphaFoldDB" id="A0AAW9KKG8"/>
<gene>
    <name evidence="3" type="ORF">QU665_08860</name>
</gene>
<name>A0AAW9KKG8_9ACTO</name>
<comment type="caution">
    <text evidence="3">The sequence shown here is derived from an EMBL/GenBank/DDBJ whole genome shotgun (WGS) entry which is preliminary data.</text>
</comment>
<evidence type="ECO:0000256" key="1">
    <source>
        <dbReference type="SAM" id="MobiDB-lite"/>
    </source>
</evidence>
<proteinExistence type="predicted"/>
<feature type="compositionally biased region" description="Polar residues" evidence="1">
    <location>
        <begin position="29"/>
        <end position="42"/>
    </location>
</feature>
<organism evidence="3 4">
    <name type="scientific">Actinomyces oris</name>
    <dbReference type="NCBI Taxonomy" id="544580"/>
    <lineage>
        <taxon>Bacteria</taxon>
        <taxon>Bacillati</taxon>
        <taxon>Actinomycetota</taxon>
        <taxon>Actinomycetes</taxon>
        <taxon>Actinomycetales</taxon>
        <taxon>Actinomycetaceae</taxon>
        <taxon>Actinomyces</taxon>
    </lineage>
</organism>
<accession>A0AAW9KKG8</accession>
<dbReference type="InterPro" id="IPR046701">
    <property type="entry name" value="DUF6571"/>
</dbReference>
<evidence type="ECO:0000313" key="4">
    <source>
        <dbReference type="Proteomes" id="UP001289581"/>
    </source>
</evidence>
<dbReference type="EMBL" id="JAXBCZ010000001">
    <property type="protein sequence ID" value="MEA1305172.1"/>
    <property type="molecule type" value="Genomic_DNA"/>
</dbReference>
<protein>
    <submittedName>
        <fullName evidence="3">DUF6571 family protein</fullName>
    </submittedName>
</protein>
<dbReference type="RefSeq" id="WP_075392551.1">
    <property type="nucleotide sequence ID" value="NZ_JAXBCZ010000001.1"/>
</dbReference>
<evidence type="ECO:0000259" key="2">
    <source>
        <dbReference type="Pfam" id="PF20211"/>
    </source>
</evidence>
<reference evidence="3 4" key="1">
    <citation type="submission" date="2023-06" db="EMBL/GenBank/DDBJ databases">
        <title>Actinomyces orist ORNL 0101 HMT-893 genome.</title>
        <authorList>
            <person name="Johnston C.D."/>
            <person name="Chen T."/>
            <person name="Dewhirst F.E."/>
        </authorList>
    </citation>
    <scope>NUCLEOTIDE SEQUENCE [LARGE SCALE GENOMIC DNA]</scope>
    <source>
        <strain evidence="3 4">ORNL 0101</strain>
    </source>
</reference>
<dbReference type="Pfam" id="PF20211">
    <property type="entry name" value="DUF6571"/>
    <property type="match status" value="1"/>
</dbReference>
<feature type="region of interest" description="Disordered" evidence="1">
    <location>
        <begin position="653"/>
        <end position="677"/>
    </location>
</feature>
<sequence length="738" mass="77943">MAFFKIDPEKAKTQEGRLNEYGAFVSSQRSKIYKSSENNSHPVGTVEEAARAYGGAPSTPGGAGPSSPDGSSTQPDSLGGDGSSTTLAGCASAILGLARELNARRTEVVRLNSNGIDNKNPDGTYTYYLPDPPEGTTDTAAYWASMDTASNVRTYNTQAAANAKKQAQELQAAVNSGDAEKAEKLRAEIEKHQDVPAYGASFVKSVGGARAYLTLVNNANQTFARDPNKIQLMTDTLGHLLAGASQPSVGGESLGKDFGVAIYSSKSPDDAAAFNALVTTTGTNYGSGFILNAADILEEIDPKTISSGTTYLSTEYSTDPLAGVMELMAKDKDLSLAYLSGKGSVDKDGNWNPDKDTQHRWEKLTSRDWDAIPVPKLSKRKGARPIENFSAALAQASSFRNPDAEHPSAEGDARATYAAAKGMKYFASDKWPKGKFSEAMQKNVATVVANSPEELAAASSGSSYSGSGDGPSLNKWGVDAKDISTLVYRFGNNSDAMATVSAAAGKFHGERIEAAAGAAENGSGEEDFKNKYRQSVATTAYLEQLSNMRFDDDINQNKADAAQIEKKRNKTVGTMMTVANTMIGLGVGAATAGTGAPAAYAIASNITQPMATDFILKQLGSPEVDTTNGAENSYNRRKAQGYAIVLNHEMASGEGVKPSPEHNKTGWYQEDANGKPSIDVNSLSDEQVSEMLDWKNSGVENDNSLRSLNGVESSVVDGQVDAEHQVEGGKAAAAPRKN</sequence>